<evidence type="ECO:0000259" key="2">
    <source>
        <dbReference type="SMART" id="SM00891"/>
    </source>
</evidence>
<reference evidence="3" key="1">
    <citation type="journal article" date="2020" name="Nature">
        <title>Giant virus diversity and host interactions through global metagenomics.</title>
        <authorList>
            <person name="Schulz F."/>
            <person name="Roux S."/>
            <person name="Paez-Espino D."/>
            <person name="Jungbluth S."/>
            <person name="Walsh D.A."/>
            <person name="Denef V.J."/>
            <person name="McMahon K.D."/>
            <person name="Konstantinidis K.T."/>
            <person name="Eloe-Fadrosh E.A."/>
            <person name="Kyrpides N.C."/>
            <person name="Woyke T."/>
        </authorList>
    </citation>
    <scope>NUCLEOTIDE SEQUENCE</scope>
    <source>
        <strain evidence="3">GVMAG-M-3300023184-62</strain>
    </source>
</reference>
<dbReference type="SMART" id="SM00891">
    <property type="entry name" value="ERCC4"/>
    <property type="match status" value="1"/>
</dbReference>
<dbReference type="InterPro" id="IPR006166">
    <property type="entry name" value="ERCC4_domain"/>
</dbReference>
<sequence length="232" mass="25763">MVLASITLDNREHGLISLMPTREVKQLPVGDAWIGIGDLECQTCGVVVERKTIADLESSLSDGRYREQRTRLLTFCVEKNARPLYILEGALQNSFKKKILWQVLTRLCLRYGVGLMQTTSTKETAELLETIAHQITEDKECFKATTLSYSDVTSFIKKTNKDDPENFALAVLQQCSGVSADKAKALMAKFKSLEGVMAATEKDLESCVTPNGRKLGPVLAKRLSSSLHFSKE</sequence>
<proteinExistence type="predicted"/>
<dbReference type="Gene3D" id="1.10.150.20">
    <property type="entry name" value="5' to 3' exonuclease, C-terminal subdomain"/>
    <property type="match status" value="1"/>
</dbReference>
<name>A0A6C0IC58_9ZZZZ</name>
<dbReference type="Pfam" id="PF02732">
    <property type="entry name" value="ERCC4"/>
    <property type="match status" value="1"/>
</dbReference>
<feature type="domain" description="ERCC4" evidence="2">
    <location>
        <begin position="5"/>
        <end position="91"/>
    </location>
</feature>
<dbReference type="Gene3D" id="3.40.50.10130">
    <property type="match status" value="1"/>
</dbReference>
<evidence type="ECO:0000256" key="1">
    <source>
        <dbReference type="ARBA" id="ARBA00022801"/>
    </source>
</evidence>
<dbReference type="GO" id="GO:0048257">
    <property type="term" value="F:3'-flap endonuclease activity"/>
    <property type="evidence" value="ECO:0007669"/>
    <property type="project" value="TreeGrafter"/>
</dbReference>
<dbReference type="SUPFAM" id="SSF52980">
    <property type="entry name" value="Restriction endonuclease-like"/>
    <property type="match status" value="1"/>
</dbReference>
<dbReference type="SUPFAM" id="SSF47781">
    <property type="entry name" value="RuvA domain 2-like"/>
    <property type="match status" value="1"/>
</dbReference>
<dbReference type="GO" id="GO:0003677">
    <property type="term" value="F:DNA binding"/>
    <property type="evidence" value="ECO:0007669"/>
    <property type="project" value="InterPro"/>
</dbReference>
<evidence type="ECO:0000313" key="3">
    <source>
        <dbReference type="EMBL" id="QHT89976.1"/>
    </source>
</evidence>
<protein>
    <recommendedName>
        <fullName evidence="2">ERCC4 domain-containing protein</fullName>
    </recommendedName>
</protein>
<accession>A0A6C0IC58</accession>
<dbReference type="InterPro" id="IPR033309">
    <property type="entry name" value="Mus81"/>
</dbReference>
<dbReference type="InterPro" id="IPR011335">
    <property type="entry name" value="Restrct_endonuc-II-like"/>
</dbReference>
<keyword evidence="1" id="KW-0378">Hydrolase</keyword>
<dbReference type="GO" id="GO:0008821">
    <property type="term" value="F:crossover junction DNA endonuclease activity"/>
    <property type="evidence" value="ECO:0007669"/>
    <property type="project" value="InterPro"/>
</dbReference>
<dbReference type="GO" id="GO:0031573">
    <property type="term" value="P:mitotic intra-S DNA damage checkpoint signaling"/>
    <property type="evidence" value="ECO:0007669"/>
    <property type="project" value="TreeGrafter"/>
</dbReference>
<dbReference type="GO" id="GO:0005634">
    <property type="term" value="C:nucleus"/>
    <property type="evidence" value="ECO:0007669"/>
    <property type="project" value="TreeGrafter"/>
</dbReference>
<dbReference type="AlphaFoldDB" id="A0A6C0IC58"/>
<dbReference type="PANTHER" id="PTHR13451">
    <property type="entry name" value="CLASS II CROSSOVER JUNCTION ENDONUCLEASE MUS81"/>
    <property type="match status" value="1"/>
</dbReference>
<dbReference type="GO" id="GO:0000712">
    <property type="term" value="P:resolution of meiotic recombination intermediates"/>
    <property type="evidence" value="ECO:0007669"/>
    <property type="project" value="TreeGrafter"/>
</dbReference>
<dbReference type="PANTHER" id="PTHR13451:SF0">
    <property type="entry name" value="CROSSOVER JUNCTION ENDONUCLEASE MUS81"/>
    <property type="match status" value="1"/>
</dbReference>
<organism evidence="3">
    <name type="scientific">viral metagenome</name>
    <dbReference type="NCBI Taxonomy" id="1070528"/>
    <lineage>
        <taxon>unclassified sequences</taxon>
        <taxon>metagenomes</taxon>
        <taxon>organismal metagenomes</taxon>
    </lineage>
</organism>
<dbReference type="EMBL" id="MN740152">
    <property type="protein sequence ID" value="QHT89976.1"/>
    <property type="molecule type" value="Genomic_DNA"/>
</dbReference>
<dbReference type="GO" id="GO:0048476">
    <property type="term" value="C:Holliday junction resolvase complex"/>
    <property type="evidence" value="ECO:0007669"/>
    <property type="project" value="TreeGrafter"/>
</dbReference>
<dbReference type="GO" id="GO:0006308">
    <property type="term" value="P:DNA catabolic process"/>
    <property type="evidence" value="ECO:0007669"/>
    <property type="project" value="InterPro"/>
</dbReference>
<dbReference type="InterPro" id="IPR010994">
    <property type="entry name" value="RuvA_2-like"/>
</dbReference>
<dbReference type="GO" id="GO:0000727">
    <property type="term" value="P:double-strand break repair via break-induced replication"/>
    <property type="evidence" value="ECO:0007669"/>
    <property type="project" value="TreeGrafter"/>
</dbReference>